<evidence type="ECO:0000313" key="3">
    <source>
        <dbReference type="EMBL" id="GBN26901.1"/>
    </source>
</evidence>
<dbReference type="PANTHER" id="PTHR24412">
    <property type="entry name" value="KELCH PROTEIN"/>
    <property type="match status" value="1"/>
</dbReference>
<dbReference type="AlphaFoldDB" id="A0A4Y2MIA5"/>
<organism evidence="3 4">
    <name type="scientific">Araneus ventricosus</name>
    <name type="common">Orbweaver spider</name>
    <name type="synonym">Epeira ventricosa</name>
    <dbReference type="NCBI Taxonomy" id="182803"/>
    <lineage>
        <taxon>Eukaryota</taxon>
        <taxon>Metazoa</taxon>
        <taxon>Ecdysozoa</taxon>
        <taxon>Arthropoda</taxon>
        <taxon>Chelicerata</taxon>
        <taxon>Arachnida</taxon>
        <taxon>Araneae</taxon>
        <taxon>Araneomorphae</taxon>
        <taxon>Entelegynae</taxon>
        <taxon>Araneoidea</taxon>
        <taxon>Araneidae</taxon>
        <taxon>Araneus</taxon>
    </lineage>
</organism>
<dbReference type="PANTHER" id="PTHR24412:SF497">
    <property type="entry name" value="KELCH-LIKE PROTEIN 18"/>
    <property type="match status" value="1"/>
</dbReference>
<protein>
    <submittedName>
        <fullName evidence="3">Uncharacterized protein</fullName>
    </submittedName>
</protein>
<evidence type="ECO:0000256" key="2">
    <source>
        <dbReference type="ARBA" id="ARBA00022737"/>
    </source>
</evidence>
<dbReference type="OrthoDB" id="45365at2759"/>
<dbReference type="Proteomes" id="UP000499080">
    <property type="component" value="Unassembled WGS sequence"/>
</dbReference>
<evidence type="ECO:0000313" key="4">
    <source>
        <dbReference type="Proteomes" id="UP000499080"/>
    </source>
</evidence>
<dbReference type="SUPFAM" id="SSF117281">
    <property type="entry name" value="Kelch motif"/>
    <property type="match status" value="1"/>
</dbReference>
<proteinExistence type="predicted"/>
<keyword evidence="1" id="KW-0880">Kelch repeat</keyword>
<evidence type="ECO:0000256" key="1">
    <source>
        <dbReference type="ARBA" id="ARBA00022441"/>
    </source>
</evidence>
<keyword evidence="4" id="KW-1185">Reference proteome</keyword>
<name>A0A4Y2MIA5_ARAVE</name>
<sequence length="225" mass="25906">MPRENGRTITLEEKSHHIDGGEVSRYEFETNRWERMATARDIVIKGAVTLNNHIFVVGVHELDEVMMCQAYDEEKNTWISLPAPTIFRVKFSVVANQEQVFGVPKYWEEVHPEKVEVYDPLENTRMSLPDLPFEYRSPKAVVVDDKIIVYENNEEQSRSSRTWIPLFIGTKVLDFGESSMNHHPGITSSSTRFLLWTIADLLRISPLKTDAQGLSGNGSFFFRLQ</sequence>
<gene>
    <name evidence="3" type="ORF">AVEN_167700_1</name>
</gene>
<dbReference type="Gene3D" id="2.120.10.80">
    <property type="entry name" value="Kelch-type beta propeller"/>
    <property type="match status" value="1"/>
</dbReference>
<dbReference type="InterPro" id="IPR015915">
    <property type="entry name" value="Kelch-typ_b-propeller"/>
</dbReference>
<comment type="caution">
    <text evidence="3">The sequence shown here is derived from an EMBL/GenBank/DDBJ whole genome shotgun (WGS) entry which is preliminary data.</text>
</comment>
<dbReference type="EMBL" id="BGPR01007442">
    <property type="protein sequence ID" value="GBN26901.1"/>
    <property type="molecule type" value="Genomic_DNA"/>
</dbReference>
<keyword evidence="2" id="KW-0677">Repeat</keyword>
<accession>A0A4Y2MIA5</accession>
<reference evidence="3 4" key="1">
    <citation type="journal article" date="2019" name="Sci. Rep.">
        <title>Orb-weaving spider Araneus ventricosus genome elucidates the spidroin gene catalogue.</title>
        <authorList>
            <person name="Kono N."/>
            <person name="Nakamura H."/>
            <person name="Ohtoshi R."/>
            <person name="Moran D.A.P."/>
            <person name="Shinohara A."/>
            <person name="Yoshida Y."/>
            <person name="Fujiwara M."/>
            <person name="Mori M."/>
            <person name="Tomita M."/>
            <person name="Arakawa K."/>
        </authorList>
    </citation>
    <scope>NUCLEOTIDE SEQUENCE [LARGE SCALE GENOMIC DNA]</scope>
</reference>